<keyword evidence="2 6" id="KW-0963">Cytoplasm</keyword>
<evidence type="ECO:0000256" key="5">
    <source>
        <dbReference type="ARBA" id="ARBA00022691"/>
    </source>
</evidence>
<dbReference type="PANTHER" id="PTHR43648">
    <property type="entry name" value="ELECTRON TRANSFER FLAVOPROTEIN BETA SUBUNIT LYSINE METHYLTRANSFERASE"/>
    <property type="match status" value="1"/>
</dbReference>
<keyword evidence="7" id="KW-0689">Ribosomal protein</keyword>
<evidence type="ECO:0000313" key="8">
    <source>
        <dbReference type="Proteomes" id="UP001168380"/>
    </source>
</evidence>
<dbReference type="RefSeq" id="WP_302713421.1">
    <property type="nucleotide sequence ID" value="NZ_JAULRT010000059.1"/>
</dbReference>
<dbReference type="NCBIfam" id="TIGR00406">
    <property type="entry name" value="prmA"/>
    <property type="match status" value="1"/>
</dbReference>
<dbReference type="GO" id="GO:0005840">
    <property type="term" value="C:ribosome"/>
    <property type="evidence" value="ECO:0007669"/>
    <property type="project" value="UniProtKB-KW"/>
</dbReference>
<comment type="function">
    <text evidence="6">Methylates ribosomal protein L11.</text>
</comment>
<protein>
    <recommendedName>
        <fullName evidence="6">Ribosomal protein L11 methyltransferase</fullName>
        <shortName evidence="6">L11 Mtase</shortName>
        <ecNumber evidence="6">2.1.1.-</ecNumber>
    </recommendedName>
</protein>
<dbReference type="SUPFAM" id="SSF53335">
    <property type="entry name" value="S-adenosyl-L-methionine-dependent methyltransferases"/>
    <property type="match status" value="1"/>
</dbReference>
<dbReference type="Proteomes" id="UP001168380">
    <property type="component" value="Unassembled WGS sequence"/>
</dbReference>
<comment type="subcellular location">
    <subcellularLocation>
        <location evidence="6">Cytoplasm</location>
    </subcellularLocation>
</comment>
<keyword evidence="7" id="KW-0687">Ribonucleoprotein</keyword>
<evidence type="ECO:0000313" key="7">
    <source>
        <dbReference type="EMBL" id="MDO3382889.1"/>
    </source>
</evidence>
<evidence type="ECO:0000256" key="4">
    <source>
        <dbReference type="ARBA" id="ARBA00022679"/>
    </source>
</evidence>
<name>A0ABT8TFN6_9GAMM</name>
<dbReference type="GO" id="GO:0008168">
    <property type="term" value="F:methyltransferase activity"/>
    <property type="evidence" value="ECO:0007669"/>
    <property type="project" value="UniProtKB-KW"/>
</dbReference>
<dbReference type="PIRSF" id="PIRSF000401">
    <property type="entry name" value="RPL11_MTase"/>
    <property type="match status" value="1"/>
</dbReference>
<evidence type="ECO:0000256" key="6">
    <source>
        <dbReference type="HAMAP-Rule" id="MF_00735"/>
    </source>
</evidence>
<organism evidence="7 8">
    <name type="scientific">Gilvimarinus algae</name>
    <dbReference type="NCBI Taxonomy" id="3058037"/>
    <lineage>
        <taxon>Bacteria</taxon>
        <taxon>Pseudomonadati</taxon>
        <taxon>Pseudomonadota</taxon>
        <taxon>Gammaproteobacteria</taxon>
        <taxon>Cellvibrionales</taxon>
        <taxon>Cellvibrionaceae</taxon>
        <taxon>Gilvimarinus</taxon>
    </lineage>
</organism>
<comment type="similarity">
    <text evidence="1 6">Belongs to the methyltransferase superfamily. PrmA family.</text>
</comment>
<dbReference type="Pfam" id="PF06325">
    <property type="entry name" value="PrmA"/>
    <property type="match status" value="1"/>
</dbReference>
<comment type="caution">
    <text evidence="7">The sequence shown here is derived from an EMBL/GenBank/DDBJ whole genome shotgun (WGS) entry which is preliminary data.</text>
</comment>
<evidence type="ECO:0000256" key="3">
    <source>
        <dbReference type="ARBA" id="ARBA00022603"/>
    </source>
</evidence>
<keyword evidence="3 6" id="KW-0489">Methyltransferase</keyword>
<feature type="binding site" evidence="6">
    <location>
        <position position="165"/>
    </location>
    <ligand>
        <name>S-adenosyl-L-methionine</name>
        <dbReference type="ChEBI" id="CHEBI:59789"/>
    </ligand>
</feature>
<keyword evidence="5 6" id="KW-0949">S-adenosyl-L-methionine</keyword>
<reference evidence="7" key="1">
    <citation type="submission" date="2023-07" db="EMBL/GenBank/DDBJ databases">
        <title>Gilvimarinus algae sp. nov., isolated from the surface of Kelp.</title>
        <authorList>
            <person name="Sun Y.Y."/>
            <person name="Gong Y."/>
            <person name="Du Z.J."/>
        </authorList>
    </citation>
    <scope>NUCLEOTIDE SEQUENCE</scope>
    <source>
        <strain evidence="7">SDUM040014</strain>
    </source>
</reference>
<dbReference type="Gene3D" id="3.40.50.150">
    <property type="entry name" value="Vaccinia Virus protein VP39"/>
    <property type="match status" value="1"/>
</dbReference>
<evidence type="ECO:0000256" key="2">
    <source>
        <dbReference type="ARBA" id="ARBA00022490"/>
    </source>
</evidence>
<evidence type="ECO:0000256" key="1">
    <source>
        <dbReference type="ARBA" id="ARBA00009741"/>
    </source>
</evidence>
<dbReference type="EC" id="2.1.1.-" evidence="6"/>
<accession>A0ABT8TFN6</accession>
<proteinExistence type="inferred from homology"/>
<dbReference type="GO" id="GO:0032259">
    <property type="term" value="P:methylation"/>
    <property type="evidence" value="ECO:0007669"/>
    <property type="project" value="UniProtKB-KW"/>
</dbReference>
<keyword evidence="4 6" id="KW-0808">Transferase</keyword>
<keyword evidence="8" id="KW-1185">Reference proteome</keyword>
<dbReference type="HAMAP" id="MF_00735">
    <property type="entry name" value="Methyltr_PrmA"/>
    <property type="match status" value="1"/>
</dbReference>
<dbReference type="EMBL" id="JAULRT010000059">
    <property type="protein sequence ID" value="MDO3382889.1"/>
    <property type="molecule type" value="Genomic_DNA"/>
</dbReference>
<feature type="binding site" evidence="6">
    <location>
        <position position="229"/>
    </location>
    <ligand>
        <name>S-adenosyl-L-methionine</name>
        <dbReference type="ChEBI" id="CHEBI:59789"/>
    </ligand>
</feature>
<dbReference type="InterPro" id="IPR004498">
    <property type="entry name" value="Ribosomal_PrmA_MeTrfase"/>
</dbReference>
<dbReference type="InterPro" id="IPR050078">
    <property type="entry name" value="Ribosomal_L11_MeTrfase_PrmA"/>
</dbReference>
<dbReference type="CDD" id="cd02440">
    <property type="entry name" value="AdoMet_MTases"/>
    <property type="match status" value="1"/>
</dbReference>
<feature type="binding site" evidence="6">
    <location>
        <position position="187"/>
    </location>
    <ligand>
        <name>S-adenosyl-L-methionine</name>
        <dbReference type="ChEBI" id="CHEBI:59789"/>
    </ligand>
</feature>
<gene>
    <name evidence="6 7" type="primary">prmA</name>
    <name evidence="7" type="ORF">QWI16_11985</name>
</gene>
<comment type="catalytic activity">
    <reaction evidence="6">
        <text>L-lysyl-[protein] + 3 S-adenosyl-L-methionine = N(6),N(6),N(6)-trimethyl-L-lysyl-[protein] + 3 S-adenosyl-L-homocysteine + 3 H(+)</text>
        <dbReference type="Rhea" id="RHEA:54192"/>
        <dbReference type="Rhea" id="RHEA-COMP:9752"/>
        <dbReference type="Rhea" id="RHEA-COMP:13826"/>
        <dbReference type="ChEBI" id="CHEBI:15378"/>
        <dbReference type="ChEBI" id="CHEBI:29969"/>
        <dbReference type="ChEBI" id="CHEBI:57856"/>
        <dbReference type="ChEBI" id="CHEBI:59789"/>
        <dbReference type="ChEBI" id="CHEBI:61961"/>
    </reaction>
</comment>
<feature type="binding site" evidence="6">
    <location>
        <position position="144"/>
    </location>
    <ligand>
        <name>S-adenosyl-L-methionine</name>
        <dbReference type="ChEBI" id="CHEBI:59789"/>
    </ligand>
</feature>
<dbReference type="PANTHER" id="PTHR43648:SF1">
    <property type="entry name" value="ELECTRON TRANSFER FLAVOPROTEIN BETA SUBUNIT LYSINE METHYLTRANSFERASE"/>
    <property type="match status" value="1"/>
</dbReference>
<sequence length="293" mass="31930">MPWLQLKLTTSRRNAATVEDALLDSGAVSVTLEDNADQPILEPALGETPLWDQVKITGLYEADIDTHATTAAIAQNLTDPLPEHRWEQLEDKDWEREWMNNYHPIRCAENLWICPSWCEPPEPDKVNILLDPGLAFGTGTHPTTFLCLEWLAGAELDSKTLIDYGCGSGILGIAALKLGARRVIGVDIDPQALLATADNAARNHLPADAMPVYLPKDAPTASADLVLANILAGPLAELAPTLTQLTRPGGRLCLSGILASQAQTVMAAYAEHFDFDPIAQKDEWVRLTGRKTR</sequence>
<dbReference type="InterPro" id="IPR029063">
    <property type="entry name" value="SAM-dependent_MTases_sf"/>
</dbReference>